<evidence type="ECO:0000313" key="2">
    <source>
        <dbReference type="EMBL" id="GAU39896.1"/>
    </source>
</evidence>
<keyword evidence="3" id="KW-1185">Reference proteome</keyword>
<name>A0A2Z6N7V3_TRISU</name>
<sequence length="102" mass="11085">MITTLGKGKGSLVEEVTFAAEKPVKRSFVESSASHPPPLSSSCPPPGSLIERLPDVQRVCHCSASPPPYRVPPQYLGGTKSEVEKLEQRLKDTTLKEKDVVK</sequence>
<proteinExistence type="predicted"/>
<evidence type="ECO:0000313" key="3">
    <source>
        <dbReference type="Proteomes" id="UP000242715"/>
    </source>
</evidence>
<accession>A0A2Z6N7V3</accession>
<reference evidence="3" key="1">
    <citation type="journal article" date="2017" name="Front. Plant Sci.">
        <title>Climate Clever Clovers: New Paradigm to Reduce the Environmental Footprint of Ruminants by Breeding Low Methanogenic Forages Utilizing Haplotype Variation.</title>
        <authorList>
            <person name="Kaur P."/>
            <person name="Appels R."/>
            <person name="Bayer P.E."/>
            <person name="Keeble-Gagnere G."/>
            <person name="Wang J."/>
            <person name="Hirakawa H."/>
            <person name="Shirasawa K."/>
            <person name="Vercoe P."/>
            <person name="Stefanova K."/>
            <person name="Durmic Z."/>
            <person name="Nichols P."/>
            <person name="Revell C."/>
            <person name="Isobe S.N."/>
            <person name="Edwards D."/>
            <person name="Erskine W."/>
        </authorList>
    </citation>
    <scope>NUCLEOTIDE SEQUENCE [LARGE SCALE GENOMIC DNA]</scope>
    <source>
        <strain evidence="3">cv. Daliak</strain>
    </source>
</reference>
<dbReference type="Proteomes" id="UP000242715">
    <property type="component" value="Unassembled WGS sequence"/>
</dbReference>
<protein>
    <submittedName>
        <fullName evidence="2">Uncharacterized protein</fullName>
    </submittedName>
</protein>
<dbReference type="EMBL" id="DF973783">
    <property type="protein sequence ID" value="GAU39896.1"/>
    <property type="molecule type" value="Genomic_DNA"/>
</dbReference>
<dbReference type="AlphaFoldDB" id="A0A2Z6N7V3"/>
<organism evidence="2 3">
    <name type="scientific">Trifolium subterraneum</name>
    <name type="common">Subterranean clover</name>
    <dbReference type="NCBI Taxonomy" id="3900"/>
    <lineage>
        <taxon>Eukaryota</taxon>
        <taxon>Viridiplantae</taxon>
        <taxon>Streptophyta</taxon>
        <taxon>Embryophyta</taxon>
        <taxon>Tracheophyta</taxon>
        <taxon>Spermatophyta</taxon>
        <taxon>Magnoliopsida</taxon>
        <taxon>eudicotyledons</taxon>
        <taxon>Gunneridae</taxon>
        <taxon>Pentapetalae</taxon>
        <taxon>rosids</taxon>
        <taxon>fabids</taxon>
        <taxon>Fabales</taxon>
        <taxon>Fabaceae</taxon>
        <taxon>Papilionoideae</taxon>
        <taxon>50 kb inversion clade</taxon>
        <taxon>NPAAA clade</taxon>
        <taxon>Hologalegina</taxon>
        <taxon>IRL clade</taxon>
        <taxon>Trifolieae</taxon>
        <taxon>Trifolium</taxon>
    </lineage>
</organism>
<gene>
    <name evidence="2" type="ORF">TSUD_04880</name>
</gene>
<feature type="compositionally biased region" description="Pro residues" evidence="1">
    <location>
        <begin position="35"/>
        <end position="47"/>
    </location>
</feature>
<feature type="region of interest" description="Disordered" evidence="1">
    <location>
        <begin position="26"/>
        <end position="47"/>
    </location>
</feature>
<evidence type="ECO:0000256" key="1">
    <source>
        <dbReference type="SAM" id="MobiDB-lite"/>
    </source>
</evidence>